<evidence type="ECO:0000256" key="1">
    <source>
        <dbReference type="SAM" id="Phobius"/>
    </source>
</evidence>
<protein>
    <submittedName>
        <fullName evidence="2">Uncharacterized protein</fullName>
    </submittedName>
</protein>
<comment type="caution">
    <text evidence="2">The sequence shown here is derived from an EMBL/GenBank/DDBJ whole genome shotgun (WGS) entry which is preliminary data.</text>
</comment>
<keyword evidence="1" id="KW-1133">Transmembrane helix</keyword>
<gene>
    <name evidence="2" type="ORF">NBRC116598_27410</name>
</gene>
<name>A0ABQ0AN61_9RHOB</name>
<dbReference type="Proteomes" id="UP001441944">
    <property type="component" value="Unassembled WGS sequence"/>
</dbReference>
<accession>A0ABQ0AN61</accession>
<organism evidence="2 3">
    <name type="scientific">Pseudophaeobacter arcticus</name>
    <dbReference type="NCBI Taxonomy" id="385492"/>
    <lineage>
        <taxon>Bacteria</taxon>
        <taxon>Pseudomonadati</taxon>
        <taxon>Pseudomonadota</taxon>
        <taxon>Alphaproteobacteria</taxon>
        <taxon>Rhodobacterales</taxon>
        <taxon>Paracoccaceae</taxon>
        <taxon>Pseudophaeobacter</taxon>
    </lineage>
</organism>
<keyword evidence="1" id="KW-0472">Membrane</keyword>
<reference evidence="2 3" key="1">
    <citation type="submission" date="2024-04" db="EMBL/GenBank/DDBJ databases">
        <title>Draft genome sequence of Pseudophaeobacter arcticus NBRC 116598.</title>
        <authorList>
            <person name="Miyakawa T."/>
            <person name="Kusuya Y."/>
            <person name="Miura T."/>
        </authorList>
    </citation>
    <scope>NUCLEOTIDE SEQUENCE [LARGE SCALE GENOMIC DNA]</scope>
    <source>
        <strain evidence="2 3">SU-CL00105</strain>
    </source>
</reference>
<proteinExistence type="predicted"/>
<feature type="transmembrane region" description="Helical" evidence="1">
    <location>
        <begin position="43"/>
        <end position="60"/>
    </location>
</feature>
<evidence type="ECO:0000313" key="2">
    <source>
        <dbReference type="EMBL" id="GAA6197297.1"/>
    </source>
</evidence>
<dbReference type="EMBL" id="BAABWU010000010">
    <property type="protein sequence ID" value="GAA6197297.1"/>
    <property type="molecule type" value="Genomic_DNA"/>
</dbReference>
<sequence>MASGMLYCIAIVILSTTRTNPPVSVGLANVRFREVYAESPTAFVGAFVNGLVVTVLLNVVPFGESVLGFEASTIAIGNGVAYLGRIRTL</sequence>
<keyword evidence="1" id="KW-0812">Transmembrane</keyword>
<evidence type="ECO:0000313" key="3">
    <source>
        <dbReference type="Proteomes" id="UP001441944"/>
    </source>
</evidence>
<keyword evidence="3" id="KW-1185">Reference proteome</keyword>